<feature type="region of interest" description="Disordered" evidence="1">
    <location>
        <begin position="58"/>
        <end position="87"/>
    </location>
</feature>
<dbReference type="RefSeq" id="WP_261758786.1">
    <property type="nucleotide sequence ID" value="NZ_CP104562.2"/>
</dbReference>
<gene>
    <name evidence="3" type="ORF">N4261_03240</name>
</gene>
<dbReference type="InterPro" id="IPR052340">
    <property type="entry name" value="RNase_Y/CdgJ"/>
</dbReference>
<dbReference type="Proteomes" id="UP001064933">
    <property type="component" value="Chromosome"/>
</dbReference>
<dbReference type="EMBL" id="CP104562">
    <property type="protein sequence ID" value="UXH78966.1"/>
    <property type="molecule type" value="Genomic_DNA"/>
</dbReference>
<feature type="domain" description="HDOD" evidence="2">
    <location>
        <begin position="137"/>
        <end position="326"/>
    </location>
</feature>
<dbReference type="SUPFAM" id="SSF109604">
    <property type="entry name" value="HD-domain/PDEase-like"/>
    <property type="match status" value="1"/>
</dbReference>
<protein>
    <submittedName>
        <fullName evidence="3">HDOD domain-containing protein</fullName>
    </submittedName>
</protein>
<dbReference type="PANTHER" id="PTHR33525:SF6">
    <property type="entry name" value="HDOD DOMAIN-CONTAINING PROTEIN"/>
    <property type="match status" value="1"/>
</dbReference>
<evidence type="ECO:0000313" key="3">
    <source>
        <dbReference type="EMBL" id="UXH78966.1"/>
    </source>
</evidence>
<proteinExistence type="predicted"/>
<feature type="compositionally biased region" description="Low complexity" evidence="1">
    <location>
        <begin position="1"/>
        <end position="13"/>
    </location>
</feature>
<sequence>MALLSTLKKLLSSDSRKSPATTAAPSSLRGAPPSTVSAPPPAPSVALSLTLPDISVTPSTHGYDTVPASRPITLGPPELYPGAASPDMSQPVTAEWLQFSARLFGLQRLKDSAPHPLESALLHRLQTRTGAQWSELLPRLPAVLPQLMSLMRRENLSSRALVDVLSRDPSLVGELMRVANSALYRPEREITDLASAVLVLGHEGLNQVVMRVTMRPIYSQAQGRYSRQAGTLLWDLGERAGLAAMRLAPPGDERFAAYLAGLSSQVGLMGLLRVLDTLPVGQRPALDREGLHRQLVPLSAGWSSLIVAHWGFPSRVVDALVARPGQPGQSAEVAVLAQVVRAAGAVALRHLMQPGLQASQLGDWSLAQRRAYEALEQRFNSDAAPDAIPAG</sequence>
<accession>A0ABY6B3Z3</accession>
<keyword evidence="4" id="KW-1185">Reference proteome</keyword>
<name>A0ABY6B3Z3_9BURK</name>
<evidence type="ECO:0000256" key="1">
    <source>
        <dbReference type="SAM" id="MobiDB-lite"/>
    </source>
</evidence>
<dbReference type="Gene3D" id="1.10.3210.10">
    <property type="entry name" value="Hypothetical protein af1432"/>
    <property type="match status" value="1"/>
</dbReference>
<organism evidence="3 4">
    <name type="scientific">Roseateles amylovorans</name>
    <dbReference type="NCBI Taxonomy" id="2978473"/>
    <lineage>
        <taxon>Bacteria</taxon>
        <taxon>Pseudomonadati</taxon>
        <taxon>Pseudomonadota</taxon>
        <taxon>Betaproteobacteria</taxon>
        <taxon>Burkholderiales</taxon>
        <taxon>Sphaerotilaceae</taxon>
        <taxon>Roseateles</taxon>
    </lineage>
</organism>
<dbReference type="Pfam" id="PF08668">
    <property type="entry name" value="HDOD"/>
    <property type="match status" value="1"/>
</dbReference>
<evidence type="ECO:0000259" key="2">
    <source>
        <dbReference type="PROSITE" id="PS51833"/>
    </source>
</evidence>
<dbReference type="PROSITE" id="PS51833">
    <property type="entry name" value="HDOD"/>
    <property type="match status" value="1"/>
</dbReference>
<reference evidence="3" key="1">
    <citation type="submission" date="2022-10" db="EMBL/GenBank/DDBJ databases">
        <title>Characterization and whole genome sequencing of a new Roseateles species, isolated from fresh water.</title>
        <authorList>
            <person name="Guliayeva D.Y."/>
            <person name="Akhremchuk A.E."/>
            <person name="Sikolenko M.A."/>
            <person name="Valentovich L.N."/>
            <person name="Sidarenka A.V."/>
        </authorList>
    </citation>
    <scope>NUCLEOTIDE SEQUENCE</scope>
    <source>
        <strain evidence="3">BIM B-1768</strain>
    </source>
</reference>
<evidence type="ECO:0000313" key="4">
    <source>
        <dbReference type="Proteomes" id="UP001064933"/>
    </source>
</evidence>
<dbReference type="InterPro" id="IPR013976">
    <property type="entry name" value="HDOD"/>
</dbReference>
<dbReference type="PANTHER" id="PTHR33525">
    <property type="match status" value="1"/>
</dbReference>
<feature type="region of interest" description="Disordered" evidence="1">
    <location>
        <begin position="1"/>
        <end position="44"/>
    </location>
</feature>